<gene>
    <name evidence="6 9" type="primary">ychF</name>
    <name evidence="9" type="ORF">PADco_1400</name>
</gene>
<evidence type="ECO:0000256" key="6">
    <source>
        <dbReference type="HAMAP-Rule" id="MF_00944"/>
    </source>
</evidence>
<dbReference type="GO" id="GO:0043023">
    <property type="term" value="F:ribosomal large subunit binding"/>
    <property type="evidence" value="ECO:0007669"/>
    <property type="project" value="UniProtKB-UniRule"/>
</dbReference>
<dbReference type="InterPro" id="IPR012676">
    <property type="entry name" value="TGS-like"/>
</dbReference>
<name>A0A7R7AC87_9PROT</name>
<dbReference type="Gene3D" id="3.40.50.300">
    <property type="entry name" value="P-loop containing nucleotide triphosphate hydrolases"/>
    <property type="match status" value="1"/>
</dbReference>
<feature type="domain" description="OBG-type G" evidence="7">
    <location>
        <begin position="3"/>
        <end position="256"/>
    </location>
</feature>
<dbReference type="InterPro" id="IPR041706">
    <property type="entry name" value="YchF_N"/>
</dbReference>
<evidence type="ECO:0000313" key="9">
    <source>
        <dbReference type="EMBL" id="BCG49560.1"/>
    </source>
</evidence>
<dbReference type="FunFam" id="1.10.150.300:FF:000001">
    <property type="entry name" value="Ribosome-binding ATPase YchF"/>
    <property type="match status" value="1"/>
</dbReference>
<comment type="similarity">
    <text evidence="6">Belongs to the TRAFAC class OBG-HflX-like GTPase superfamily. OBG GTPase family. YchF/OLA1 subfamily.</text>
</comment>
<evidence type="ECO:0000256" key="4">
    <source>
        <dbReference type="ARBA" id="ARBA00022840"/>
    </source>
</evidence>
<dbReference type="GO" id="GO:0005524">
    <property type="term" value="F:ATP binding"/>
    <property type="evidence" value="ECO:0007669"/>
    <property type="project" value="UniProtKB-UniRule"/>
</dbReference>
<dbReference type="PRINTS" id="PR00326">
    <property type="entry name" value="GTP1OBG"/>
</dbReference>
<dbReference type="PANTHER" id="PTHR23305">
    <property type="entry name" value="OBG GTPASE FAMILY"/>
    <property type="match status" value="1"/>
</dbReference>
<dbReference type="PROSITE" id="PS51710">
    <property type="entry name" value="G_OBG"/>
    <property type="match status" value="1"/>
</dbReference>
<accession>A0A7R7AC87</accession>
<dbReference type="NCBIfam" id="TIGR00092">
    <property type="entry name" value="redox-regulated ATPase YchF"/>
    <property type="match status" value="1"/>
</dbReference>
<dbReference type="GO" id="GO:0005525">
    <property type="term" value="F:GTP binding"/>
    <property type="evidence" value="ECO:0007669"/>
    <property type="project" value="InterPro"/>
</dbReference>
<dbReference type="InterPro" id="IPR023192">
    <property type="entry name" value="TGS-like_dom_sf"/>
</dbReference>
<dbReference type="InterPro" id="IPR013029">
    <property type="entry name" value="YchF_C"/>
</dbReference>
<keyword evidence="2" id="KW-0479">Metal-binding</keyword>
<dbReference type="GO" id="GO:0016887">
    <property type="term" value="F:ATP hydrolysis activity"/>
    <property type="evidence" value="ECO:0007669"/>
    <property type="project" value="UniProtKB-UniRule"/>
</dbReference>
<dbReference type="Pfam" id="PF01926">
    <property type="entry name" value="MMR_HSR1"/>
    <property type="match status" value="1"/>
</dbReference>
<dbReference type="Proteomes" id="UP000595708">
    <property type="component" value="Chromosome"/>
</dbReference>
<dbReference type="CDD" id="cd01900">
    <property type="entry name" value="YchF"/>
    <property type="match status" value="1"/>
</dbReference>
<evidence type="ECO:0000256" key="2">
    <source>
        <dbReference type="ARBA" id="ARBA00022723"/>
    </source>
</evidence>
<dbReference type="SUPFAM" id="SSF81271">
    <property type="entry name" value="TGS-like"/>
    <property type="match status" value="1"/>
</dbReference>
<dbReference type="InterPro" id="IPR004396">
    <property type="entry name" value="ATPase_YchF/OLA1"/>
</dbReference>
<comment type="cofactor">
    <cofactor evidence="1">
        <name>Mg(2+)</name>
        <dbReference type="ChEBI" id="CHEBI:18420"/>
    </cofactor>
</comment>
<dbReference type="PROSITE" id="PS51880">
    <property type="entry name" value="TGS"/>
    <property type="match status" value="1"/>
</dbReference>
<dbReference type="EMBL" id="AP023215">
    <property type="protein sequence ID" value="BCG49560.1"/>
    <property type="molecule type" value="Genomic_DNA"/>
</dbReference>
<dbReference type="SUPFAM" id="SSF52540">
    <property type="entry name" value="P-loop containing nucleoside triphosphate hydrolases"/>
    <property type="match status" value="1"/>
</dbReference>
<feature type="binding site" evidence="6">
    <location>
        <begin position="12"/>
        <end position="17"/>
    </location>
    <ligand>
        <name>ATP</name>
        <dbReference type="ChEBI" id="CHEBI:30616"/>
    </ligand>
</feature>
<dbReference type="AlphaFoldDB" id="A0A7R7AC87"/>
<feature type="domain" description="TGS" evidence="8">
    <location>
        <begin position="278"/>
        <end position="361"/>
    </location>
</feature>
<evidence type="ECO:0000256" key="5">
    <source>
        <dbReference type="ARBA" id="ARBA00022842"/>
    </source>
</evidence>
<dbReference type="KEGG" id="parm:PADco_1400"/>
<dbReference type="InterPro" id="IPR031167">
    <property type="entry name" value="G_OBG"/>
</dbReference>
<dbReference type="CDD" id="cd04867">
    <property type="entry name" value="TGS_YchF_OLA1"/>
    <property type="match status" value="1"/>
</dbReference>
<keyword evidence="5" id="KW-0460">Magnesium</keyword>
<dbReference type="FunFam" id="3.10.20.30:FF:000001">
    <property type="entry name" value="Ribosome-binding ATPase YchF"/>
    <property type="match status" value="1"/>
</dbReference>
<evidence type="ECO:0000313" key="10">
    <source>
        <dbReference type="Proteomes" id="UP000595708"/>
    </source>
</evidence>
<keyword evidence="3 6" id="KW-0547">Nucleotide-binding</keyword>
<dbReference type="PIRSF" id="PIRSF006641">
    <property type="entry name" value="CHP00092"/>
    <property type="match status" value="1"/>
</dbReference>
<evidence type="ECO:0000256" key="1">
    <source>
        <dbReference type="ARBA" id="ARBA00001946"/>
    </source>
</evidence>
<proteinExistence type="inferred from homology"/>
<organism evidence="9 10">
    <name type="scientific">Candidatus Profftella armatura</name>
    <name type="common">Diaphorina cf. continua</name>
    <dbReference type="NCBI Taxonomy" id="2661583"/>
    <lineage>
        <taxon>Bacteria</taxon>
        <taxon>Pseudomonadati</taxon>
        <taxon>Pseudomonadota</taxon>
        <taxon>Betaproteobacteria</taxon>
        <taxon>Candidatus Profftella</taxon>
    </lineage>
</organism>
<dbReference type="Pfam" id="PF06071">
    <property type="entry name" value="YchF-GTPase_C"/>
    <property type="match status" value="1"/>
</dbReference>
<evidence type="ECO:0000256" key="3">
    <source>
        <dbReference type="ARBA" id="ARBA00022741"/>
    </source>
</evidence>
<dbReference type="InterPro" id="IPR006073">
    <property type="entry name" value="GTP-bd"/>
</dbReference>
<reference evidence="9 10" key="1">
    <citation type="journal article" date="2020" name="Genome Biol. Evol.">
        <title>Comparative Genomics Underlines Multiple Roles of Profftella, an Obligate Symbiont of Psyllids: Providing Toxins, Vitamins, and Carotenoids.</title>
        <authorList>
            <person name="Nakabachi A."/>
            <person name="Piel J."/>
            <person name="Malenovsky I."/>
            <person name="Hirose Y."/>
        </authorList>
    </citation>
    <scope>NUCLEOTIDE SEQUENCE [LARGE SCALE GENOMIC DNA]</scope>
    <source>
        <strain evidence="9 10">Dco</strain>
    </source>
</reference>
<dbReference type="InterPro" id="IPR004095">
    <property type="entry name" value="TGS"/>
</dbReference>
<dbReference type="GO" id="GO:0005737">
    <property type="term" value="C:cytoplasm"/>
    <property type="evidence" value="ECO:0007669"/>
    <property type="project" value="TreeGrafter"/>
</dbReference>
<dbReference type="RefSeq" id="WP_201329899.1">
    <property type="nucleotide sequence ID" value="NZ_AP023215.1"/>
</dbReference>
<keyword evidence="4 6" id="KW-0067">ATP-binding</keyword>
<dbReference type="GO" id="GO:0046872">
    <property type="term" value="F:metal ion binding"/>
    <property type="evidence" value="ECO:0007669"/>
    <property type="project" value="UniProtKB-KW"/>
</dbReference>
<protein>
    <recommendedName>
        <fullName evidence="6">Ribosome-binding ATPase YchF</fullName>
    </recommendedName>
</protein>
<evidence type="ECO:0000259" key="7">
    <source>
        <dbReference type="PROSITE" id="PS51710"/>
    </source>
</evidence>
<dbReference type="Gene3D" id="3.10.20.30">
    <property type="match status" value="1"/>
</dbReference>
<sequence>MNLKCGLIGLPNVGKSTLFNALTKLKISAENYPFCTIEPNVGIIKVPDKRLKYLNDIVKSKKILPAVIELVDIAGLVSGASKGEGLGNKFLAHIRKTNIIINVIRCFKDNKITHVSGKINPINDAEVIQTELILSDLDVLERYLNKGNKKVFLKNEHSIRLLKLLERIIFNLNKSIPIRLMSLNNEELMLIKFLNLLTIKPIIFVANVKENGFKNNFLLDQLKIYAHNQDIPIIIICAKLEEEISGFNNIDKKFFLNYLGLKETKLNDLIRTSFSLLGLQTYFTVGKKEVRAWTIPVGATAEQASGIIHTDIKRGFIRALTISYKDFLFYKGEQGCKNAGKIRSEGKEYLVKDGDILNFLFNI</sequence>
<keyword evidence="10" id="KW-1185">Reference proteome</keyword>
<dbReference type="PANTHER" id="PTHR23305:SF18">
    <property type="entry name" value="OBG-TYPE G DOMAIN-CONTAINING PROTEIN"/>
    <property type="match status" value="1"/>
</dbReference>
<dbReference type="InterPro" id="IPR027417">
    <property type="entry name" value="P-loop_NTPase"/>
</dbReference>
<evidence type="ECO:0000259" key="8">
    <source>
        <dbReference type="PROSITE" id="PS51880"/>
    </source>
</evidence>
<dbReference type="InterPro" id="IPR012675">
    <property type="entry name" value="Beta-grasp_dom_sf"/>
</dbReference>
<dbReference type="HAMAP" id="MF_00944">
    <property type="entry name" value="YchF_OLA1_ATPase"/>
    <property type="match status" value="1"/>
</dbReference>
<comment type="function">
    <text evidence="6">ATPase that binds to both the 70S ribosome and the 50S ribosomal subunit in a nucleotide-independent manner.</text>
</comment>
<dbReference type="Gene3D" id="1.10.150.300">
    <property type="entry name" value="TGS-like domain"/>
    <property type="match status" value="1"/>
</dbReference>